<dbReference type="Pfam" id="PF04142">
    <property type="entry name" value="Nuc_sug_transp"/>
    <property type="match status" value="1"/>
</dbReference>
<keyword evidence="4 7" id="KW-0812">Transmembrane</keyword>
<keyword evidence="3" id="KW-0762">Sugar transport</keyword>
<dbReference type="WBParaSite" id="SRAE_2000179700.1">
    <property type="protein sequence ID" value="SRAE_2000179700.1"/>
    <property type="gene ID" value="WBGene00262003"/>
</dbReference>
<keyword evidence="5 7" id="KW-1133">Transmembrane helix</keyword>
<evidence type="ECO:0000256" key="1">
    <source>
        <dbReference type="ARBA" id="ARBA00004141"/>
    </source>
</evidence>
<keyword evidence="9" id="KW-1185">Reference proteome</keyword>
<feature type="transmembrane region" description="Helical" evidence="7">
    <location>
        <begin position="268"/>
        <end position="289"/>
    </location>
</feature>
<evidence type="ECO:0000256" key="2">
    <source>
        <dbReference type="ARBA" id="ARBA00009976"/>
    </source>
</evidence>
<dbReference type="SUPFAM" id="SSF103481">
    <property type="entry name" value="Multidrug resistance efflux transporter EmrE"/>
    <property type="match status" value="1"/>
</dbReference>
<evidence type="ECO:0000256" key="5">
    <source>
        <dbReference type="ARBA" id="ARBA00022989"/>
    </source>
</evidence>
<organism evidence="8">
    <name type="scientific">Strongyloides ratti</name>
    <name type="common">Parasitic roundworm</name>
    <dbReference type="NCBI Taxonomy" id="34506"/>
    <lineage>
        <taxon>Eukaryota</taxon>
        <taxon>Metazoa</taxon>
        <taxon>Ecdysozoa</taxon>
        <taxon>Nematoda</taxon>
        <taxon>Chromadorea</taxon>
        <taxon>Rhabditida</taxon>
        <taxon>Tylenchina</taxon>
        <taxon>Panagrolaimomorpha</taxon>
        <taxon>Strongyloidoidea</taxon>
        <taxon>Strongyloididae</taxon>
        <taxon>Strongyloides</taxon>
    </lineage>
</organism>
<feature type="transmembrane region" description="Helical" evidence="7">
    <location>
        <begin position="301"/>
        <end position="321"/>
    </location>
</feature>
<dbReference type="Proteomes" id="UP000035682">
    <property type="component" value="Unplaced"/>
</dbReference>
<dbReference type="STRING" id="34506.A0A090LBL4"/>
<keyword evidence="6 7" id="KW-0472">Membrane</keyword>
<dbReference type="GO" id="GO:0000139">
    <property type="term" value="C:Golgi membrane"/>
    <property type="evidence" value="ECO:0007669"/>
    <property type="project" value="InterPro"/>
</dbReference>
<dbReference type="WormBase" id="SRAE_2000179700">
    <property type="protein sequence ID" value="SRP08847"/>
    <property type="gene ID" value="WBGene00262003"/>
</dbReference>
<evidence type="ECO:0000256" key="6">
    <source>
        <dbReference type="ARBA" id="ARBA00023136"/>
    </source>
</evidence>
<comment type="subcellular location">
    <subcellularLocation>
        <location evidence="1">Membrane</location>
        <topology evidence="1">Multi-pass membrane protein</topology>
    </subcellularLocation>
</comment>
<proteinExistence type="inferred from homology"/>
<dbReference type="OMA" id="KRWICIF"/>
<dbReference type="PIRSF" id="PIRSF005799">
    <property type="entry name" value="UDP-gal_transpt"/>
    <property type="match status" value="1"/>
</dbReference>
<evidence type="ECO:0000313" key="9">
    <source>
        <dbReference type="Proteomes" id="UP000035682"/>
    </source>
</evidence>
<reference evidence="8 9" key="1">
    <citation type="submission" date="2014-09" db="EMBL/GenBank/DDBJ databases">
        <authorList>
            <person name="Martin A.A."/>
        </authorList>
    </citation>
    <scope>NUCLEOTIDE SEQUENCE</scope>
    <source>
        <strain evidence="9">ED321</strain>
        <strain evidence="8">ED321 Heterogonic</strain>
    </source>
</reference>
<dbReference type="GeneID" id="36379497"/>
<feature type="transmembrane region" description="Helical" evidence="7">
    <location>
        <begin position="42"/>
        <end position="59"/>
    </location>
</feature>
<reference evidence="10" key="2">
    <citation type="submission" date="2020-12" db="UniProtKB">
        <authorList>
            <consortium name="WormBaseParasite"/>
        </authorList>
    </citation>
    <scope>IDENTIFICATION</scope>
</reference>
<dbReference type="InterPro" id="IPR007271">
    <property type="entry name" value="Nuc_sug_transpt"/>
</dbReference>
<dbReference type="OrthoDB" id="408493at2759"/>
<evidence type="ECO:0000256" key="4">
    <source>
        <dbReference type="ARBA" id="ARBA00022692"/>
    </source>
</evidence>
<dbReference type="EMBL" id="LN609529">
    <property type="protein sequence ID" value="CEF67132.1"/>
    <property type="molecule type" value="Genomic_DNA"/>
</dbReference>
<feature type="transmembrane region" description="Helical" evidence="7">
    <location>
        <begin position="202"/>
        <end position="224"/>
    </location>
</feature>
<comment type="similarity">
    <text evidence="2">Belongs to the nucleotide-sugar transporter family. SLC35A subfamily.</text>
</comment>
<dbReference type="CTD" id="36379497"/>
<dbReference type="AlphaFoldDB" id="A0A090LBL4"/>
<dbReference type="PANTHER" id="PTHR10231">
    <property type="entry name" value="NUCLEOTIDE-SUGAR TRANSMEMBRANE TRANSPORTER"/>
    <property type="match status" value="1"/>
</dbReference>
<evidence type="ECO:0000313" key="8">
    <source>
        <dbReference type="EMBL" id="CEF67132.1"/>
    </source>
</evidence>
<evidence type="ECO:0000256" key="7">
    <source>
        <dbReference type="SAM" id="Phobius"/>
    </source>
</evidence>
<evidence type="ECO:0000313" key="10">
    <source>
        <dbReference type="WBParaSite" id="SRAE_2000179700.1"/>
    </source>
</evidence>
<keyword evidence="3" id="KW-0813">Transport</keyword>
<dbReference type="InterPro" id="IPR037185">
    <property type="entry name" value="EmrE-like"/>
</dbReference>
<dbReference type="RefSeq" id="XP_024506332.1">
    <property type="nucleotide sequence ID" value="XM_024652790.1"/>
</dbReference>
<dbReference type="GO" id="GO:0015165">
    <property type="term" value="F:pyrimidine nucleotide-sugar transmembrane transporter activity"/>
    <property type="evidence" value="ECO:0007669"/>
    <property type="project" value="InterPro"/>
</dbReference>
<dbReference type="NCBIfam" id="TIGR00803">
    <property type="entry name" value="nst"/>
    <property type="match status" value="1"/>
</dbReference>
<feature type="transmembrane region" description="Helical" evidence="7">
    <location>
        <begin position="79"/>
        <end position="98"/>
    </location>
</feature>
<protein>
    <submittedName>
        <fullName evidence="8 10">CMP-sialic acid transporter</fullName>
    </submittedName>
</protein>
<name>A0A090LBL4_STRRB</name>
<evidence type="ECO:0000256" key="3">
    <source>
        <dbReference type="ARBA" id="ARBA00022597"/>
    </source>
</evidence>
<accession>A0A090LBL4</accession>
<evidence type="ECO:0000313" key="11">
    <source>
        <dbReference type="WormBase" id="SRAE_2000179700"/>
    </source>
</evidence>
<feature type="transmembrane region" description="Helical" evidence="7">
    <location>
        <begin position="327"/>
        <end position="346"/>
    </location>
</feature>
<feature type="transmembrane region" description="Helical" evidence="7">
    <location>
        <begin position="236"/>
        <end position="256"/>
    </location>
</feature>
<sequence>MGSHVKKIKPIKDGKNTKEITINVDQDKDKDLEKINELETSVIFKIYIIIGIVACWGSYNILIKYTVVNVKEEDKFFSAVVPVFCEIFKLFLVYLLYFREQNYNIKKFFSGLYNEILMKPIDFLKISPPAVCFIIQNNLEIIAAQNLSPGIYQVTCQLKIVSSALFMVIFLKKNQSIKRWICIFLIFLGIIISPFGEEINKTVIIGLVSVIAISILTGFASVYFEKMLKNGSQSSLWLRSIQLYTWGLIAAIICMVSKNIDNIVDKGIFHGFTVVVWLATFVLSIGGIYTSLIVKYLNSLYKCFASTVTIALVASVSVFLFNSPLSLTFVISFTIVVISIITYNLVT</sequence>
<gene>
    <name evidence="8 10 11" type="ORF">SRAE_2000179700</name>
</gene>
<feature type="transmembrane region" description="Helical" evidence="7">
    <location>
        <begin position="177"/>
        <end position="196"/>
    </location>
</feature>